<evidence type="ECO:0000259" key="2">
    <source>
        <dbReference type="Pfam" id="PF18885"/>
    </source>
</evidence>
<dbReference type="SUPFAM" id="SSF51004">
    <property type="entry name" value="C-terminal (heme d1) domain of cytochrome cd1-nitrite reductase"/>
    <property type="match status" value="1"/>
</dbReference>
<keyword evidence="4" id="KW-1185">Reference proteome</keyword>
<dbReference type="Pfam" id="PF18885">
    <property type="entry name" value="DUF5648"/>
    <property type="match status" value="1"/>
</dbReference>
<evidence type="ECO:0000313" key="3">
    <source>
        <dbReference type="EMBL" id="MFC5503384.1"/>
    </source>
</evidence>
<dbReference type="Gene3D" id="2.130.10.10">
    <property type="entry name" value="YVTN repeat-like/Quinoprotein amine dehydrogenase"/>
    <property type="match status" value="2"/>
</dbReference>
<dbReference type="InterPro" id="IPR043708">
    <property type="entry name" value="DUF5648"/>
</dbReference>
<evidence type="ECO:0000313" key="4">
    <source>
        <dbReference type="Proteomes" id="UP001596039"/>
    </source>
</evidence>
<feature type="signal peptide" evidence="1">
    <location>
        <begin position="1"/>
        <end position="21"/>
    </location>
</feature>
<dbReference type="InterPro" id="IPR011048">
    <property type="entry name" value="Haem_d1_sf"/>
</dbReference>
<comment type="caution">
    <text evidence="3">The sequence shown here is derived from an EMBL/GenBank/DDBJ whole genome shotgun (WGS) entry which is preliminary data.</text>
</comment>
<accession>A0ABW0NSK3</accession>
<protein>
    <recommendedName>
        <fullName evidence="2">DUF5648 domain-containing protein</fullName>
    </recommendedName>
</protein>
<dbReference type="RefSeq" id="WP_386741100.1">
    <property type="nucleotide sequence ID" value="NZ_JBHSMG010000005.1"/>
</dbReference>
<organism evidence="3 4">
    <name type="scientific">Lysinimonas soli</name>
    <dbReference type="NCBI Taxonomy" id="1074233"/>
    <lineage>
        <taxon>Bacteria</taxon>
        <taxon>Bacillati</taxon>
        <taxon>Actinomycetota</taxon>
        <taxon>Actinomycetes</taxon>
        <taxon>Micrococcales</taxon>
        <taxon>Microbacteriaceae</taxon>
        <taxon>Lysinimonas</taxon>
    </lineage>
</organism>
<feature type="chain" id="PRO_5046557133" description="DUF5648 domain-containing protein" evidence="1">
    <location>
        <begin position="22"/>
        <end position="529"/>
    </location>
</feature>
<dbReference type="PANTHER" id="PTHR47197:SF3">
    <property type="entry name" value="DIHYDRO-HEME D1 DEHYDROGENASE"/>
    <property type="match status" value="1"/>
</dbReference>
<dbReference type="PANTHER" id="PTHR47197">
    <property type="entry name" value="PROTEIN NIRF"/>
    <property type="match status" value="1"/>
</dbReference>
<gene>
    <name evidence="3" type="ORF">ACFPJ4_14140</name>
</gene>
<dbReference type="InterPro" id="IPR051200">
    <property type="entry name" value="Host-pathogen_enzymatic-act"/>
</dbReference>
<sequence length="529" mass="56404">MRSILILMLGACLAMPSVAGAEPANGSTMPAVRVSAPVPAPGTAPSVSPTIALSTSETKVVIDSSAGVYYTTDHTGVVEVVDLTTHAIMRAISVPGDPNALAFDSETHRLYVGELGGSKVWVINPSTGTILGALSGVPSETVNALLVNTASGTIYSYTSNNPSTEPGVLTAFDGQTLGAIASTLTVGAVEGLAIDRSRGTLDVVEYDAYHLNASIAVLHGSTLAVKKRTYYGSAIRLSGIDVDPLTNTLYVGFSGGDSYGGTSYGIYGVDGSTGAVTSTMLAYDDAQVESVYIDESRSLVYGLSSTSAFTDPAGPTGPGVALGMVSVFSAATKSFVEELQVGAQSFVAGLDTMSGNLHVINFNHGNPSVNVITPLAEQNVFRFWLPSSNDHFFTMNVTEAEGILRLYPSLWRYEGVAYQAFATQESGTVPLYRFWSPDLQGHFFTASQQERDAVVSRYASHVWSYEGVDFYVYPEGTSAAATTQVARFWSPRYQQHFYTMNPAETAYIEQYYAGEIWTFENYNFRVPSS</sequence>
<proteinExistence type="predicted"/>
<dbReference type="Proteomes" id="UP001596039">
    <property type="component" value="Unassembled WGS sequence"/>
</dbReference>
<keyword evidence="1" id="KW-0732">Signal</keyword>
<dbReference type="EMBL" id="JBHSMG010000005">
    <property type="protein sequence ID" value="MFC5503384.1"/>
    <property type="molecule type" value="Genomic_DNA"/>
</dbReference>
<dbReference type="InterPro" id="IPR015943">
    <property type="entry name" value="WD40/YVTN_repeat-like_dom_sf"/>
</dbReference>
<evidence type="ECO:0000256" key="1">
    <source>
        <dbReference type="SAM" id="SignalP"/>
    </source>
</evidence>
<reference evidence="4" key="1">
    <citation type="journal article" date="2019" name="Int. J. Syst. Evol. Microbiol.">
        <title>The Global Catalogue of Microorganisms (GCM) 10K type strain sequencing project: providing services to taxonomists for standard genome sequencing and annotation.</title>
        <authorList>
            <consortium name="The Broad Institute Genomics Platform"/>
            <consortium name="The Broad Institute Genome Sequencing Center for Infectious Disease"/>
            <person name="Wu L."/>
            <person name="Ma J."/>
        </authorList>
    </citation>
    <scope>NUCLEOTIDE SEQUENCE [LARGE SCALE GENOMIC DNA]</scope>
    <source>
        <strain evidence="4">CGMCC 4.6997</strain>
    </source>
</reference>
<feature type="domain" description="DUF5648" evidence="2">
    <location>
        <begin position="380"/>
        <end position="521"/>
    </location>
</feature>
<name>A0ABW0NSK3_9MICO</name>